<name>A0A4Q7Z7V3_9ACTN</name>
<evidence type="ECO:0000259" key="2">
    <source>
        <dbReference type="Pfam" id="PF04149"/>
    </source>
</evidence>
<dbReference type="EMBL" id="SHKY01000002">
    <property type="protein sequence ID" value="RZU46577.1"/>
    <property type="molecule type" value="Genomic_DNA"/>
</dbReference>
<dbReference type="Pfam" id="PF04149">
    <property type="entry name" value="DUF397"/>
    <property type="match status" value="1"/>
</dbReference>
<proteinExistence type="predicted"/>
<protein>
    <submittedName>
        <fullName evidence="3">Uncharacterized protein DUF397</fullName>
    </submittedName>
</protein>
<feature type="compositionally biased region" description="Polar residues" evidence="1">
    <location>
        <begin position="1"/>
        <end position="16"/>
    </location>
</feature>
<dbReference type="InterPro" id="IPR007278">
    <property type="entry name" value="DUF397"/>
</dbReference>
<sequence length="111" mass="11994">MTSNTSTRRYIKSSRSGGSGGNCVQWAIEHDTVYIRDSKHPDGPELRMTHSQWSGLANAAAAQRPHPALEVTDHGAAVTHDGETLHFTVAEWRAFTYAAANGECLSLGARS</sequence>
<evidence type="ECO:0000313" key="3">
    <source>
        <dbReference type="EMBL" id="RZU46577.1"/>
    </source>
</evidence>
<evidence type="ECO:0000256" key="1">
    <source>
        <dbReference type="SAM" id="MobiDB-lite"/>
    </source>
</evidence>
<dbReference type="RefSeq" id="WP_130513774.1">
    <property type="nucleotide sequence ID" value="NZ_SHKY01000002.1"/>
</dbReference>
<accession>A0A4Q7Z7V3</accession>
<organism evidence="3 4">
    <name type="scientific">Krasilnikovia cinnamomea</name>
    <dbReference type="NCBI Taxonomy" id="349313"/>
    <lineage>
        <taxon>Bacteria</taxon>
        <taxon>Bacillati</taxon>
        <taxon>Actinomycetota</taxon>
        <taxon>Actinomycetes</taxon>
        <taxon>Micromonosporales</taxon>
        <taxon>Micromonosporaceae</taxon>
        <taxon>Krasilnikovia</taxon>
    </lineage>
</organism>
<comment type="caution">
    <text evidence="3">The sequence shown here is derived from an EMBL/GenBank/DDBJ whole genome shotgun (WGS) entry which is preliminary data.</text>
</comment>
<gene>
    <name evidence="3" type="ORF">EV385_6652</name>
</gene>
<dbReference type="OrthoDB" id="4570646at2"/>
<feature type="region of interest" description="Disordered" evidence="1">
    <location>
        <begin position="1"/>
        <end position="21"/>
    </location>
</feature>
<dbReference type="Proteomes" id="UP000292564">
    <property type="component" value="Unassembled WGS sequence"/>
</dbReference>
<reference evidence="3 4" key="1">
    <citation type="submission" date="2019-02" db="EMBL/GenBank/DDBJ databases">
        <title>Sequencing the genomes of 1000 actinobacteria strains.</title>
        <authorList>
            <person name="Klenk H.-P."/>
        </authorList>
    </citation>
    <scope>NUCLEOTIDE SEQUENCE [LARGE SCALE GENOMIC DNA]</scope>
    <source>
        <strain evidence="3 4">DSM 45162</strain>
    </source>
</reference>
<dbReference type="AlphaFoldDB" id="A0A4Q7Z7V3"/>
<feature type="domain" description="DUF397" evidence="2">
    <location>
        <begin position="10"/>
        <end position="59"/>
    </location>
</feature>
<evidence type="ECO:0000313" key="4">
    <source>
        <dbReference type="Proteomes" id="UP000292564"/>
    </source>
</evidence>
<keyword evidence="4" id="KW-1185">Reference proteome</keyword>